<dbReference type="Proteomes" id="UP001204953">
    <property type="component" value="Unassembled WGS sequence"/>
</dbReference>
<dbReference type="SUPFAM" id="SSF54826">
    <property type="entry name" value="Enolase N-terminal domain-like"/>
    <property type="match status" value="1"/>
</dbReference>
<gene>
    <name evidence="2" type="ORF">NJ959_22060</name>
</gene>
<sequence>MKIIALEIWPIKIPYKKSYSTSRGTISHGDHVVIKLITDEGITGAGEASFIHADRAGETIETVTEILHKRLGPILMGFDPFDVELIMKTAR</sequence>
<organism evidence="2 3">
    <name type="scientific">Limnofasciculus baicalensis BBK-W-15</name>
    <dbReference type="NCBI Taxonomy" id="2699891"/>
    <lineage>
        <taxon>Bacteria</taxon>
        <taxon>Bacillati</taxon>
        <taxon>Cyanobacteriota</taxon>
        <taxon>Cyanophyceae</taxon>
        <taxon>Coleofasciculales</taxon>
        <taxon>Coleofasciculaceae</taxon>
        <taxon>Limnofasciculus</taxon>
        <taxon>Limnofasciculus baicalensis</taxon>
    </lineage>
</organism>
<protein>
    <recommendedName>
        <fullName evidence="1">Mandelate racemase/muconate lactonizing enzyme N-terminal domain-containing protein</fullName>
    </recommendedName>
</protein>
<evidence type="ECO:0000259" key="1">
    <source>
        <dbReference type="Pfam" id="PF02746"/>
    </source>
</evidence>
<dbReference type="InterPro" id="IPR029017">
    <property type="entry name" value="Enolase-like_N"/>
</dbReference>
<dbReference type="RefSeq" id="WP_254013860.1">
    <property type="nucleotide sequence ID" value="NZ_JAMZMM010000282.1"/>
</dbReference>
<proteinExistence type="predicted"/>
<dbReference type="InterPro" id="IPR013341">
    <property type="entry name" value="Mandelate_racemase_N_dom"/>
</dbReference>
<dbReference type="AlphaFoldDB" id="A0AAE3KP23"/>
<feature type="domain" description="Mandelate racemase/muconate lactonizing enzyme N-terminal" evidence="1">
    <location>
        <begin position="18"/>
        <end position="89"/>
    </location>
</feature>
<dbReference type="Pfam" id="PF02746">
    <property type="entry name" value="MR_MLE_N"/>
    <property type="match status" value="1"/>
</dbReference>
<keyword evidence="3" id="KW-1185">Reference proteome</keyword>
<dbReference type="EMBL" id="JAMZMM010000282">
    <property type="protein sequence ID" value="MCP2731115.1"/>
    <property type="molecule type" value="Genomic_DNA"/>
</dbReference>
<name>A0AAE3KP23_9CYAN</name>
<reference evidence="2" key="1">
    <citation type="submission" date="2022-06" db="EMBL/GenBank/DDBJ databases">
        <title>New cyanobacteria of genus Symplocastrum in benthos of Lake Baikal.</title>
        <authorList>
            <person name="Sorokovikova E."/>
            <person name="Tikhonova I."/>
            <person name="Krasnopeev A."/>
            <person name="Evseev P."/>
            <person name="Gladkikh A."/>
            <person name="Belykh O."/>
        </authorList>
    </citation>
    <scope>NUCLEOTIDE SEQUENCE</scope>
    <source>
        <strain evidence="2">BBK-W-15</strain>
    </source>
</reference>
<evidence type="ECO:0000313" key="3">
    <source>
        <dbReference type="Proteomes" id="UP001204953"/>
    </source>
</evidence>
<accession>A0AAE3KP23</accession>
<dbReference type="Gene3D" id="3.30.390.10">
    <property type="entry name" value="Enolase-like, N-terminal domain"/>
    <property type="match status" value="1"/>
</dbReference>
<comment type="caution">
    <text evidence="2">The sequence shown here is derived from an EMBL/GenBank/DDBJ whole genome shotgun (WGS) entry which is preliminary data.</text>
</comment>
<evidence type="ECO:0000313" key="2">
    <source>
        <dbReference type="EMBL" id="MCP2731115.1"/>
    </source>
</evidence>